<dbReference type="GO" id="GO:0009003">
    <property type="term" value="F:signal peptidase activity"/>
    <property type="evidence" value="ECO:0007669"/>
    <property type="project" value="UniProtKB-EC"/>
</dbReference>
<dbReference type="PROSITE" id="PS00501">
    <property type="entry name" value="SPASE_I_1"/>
    <property type="match status" value="1"/>
</dbReference>
<dbReference type="PROSITE" id="PS00761">
    <property type="entry name" value="SPASE_I_3"/>
    <property type="match status" value="1"/>
</dbReference>
<dbReference type="CDD" id="cd06530">
    <property type="entry name" value="S26_SPase_I"/>
    <property type="match status" value="1"/>
</dbReference>
<gene>
    <name evidence="9" type="primary">lepB</name>
    <name evidence="9" type="ORF">ABNX05_03965</name>
</gene>
<organism evidence="9 10">
    <name type="scientific">Lysinibacillus zambalensis</name>
    <dbReference type="NCBI Taxonomy" id="3160866"/>
    <lineage>
        <taxon>Bacteria</taxon>
        <taxon>Bacillati</taxon>
        <taxon>Bacillota</taxon>
        <taxon>Bacilli</taxon>
        <taxon>Bacillales</taxon>
        <taxon>Bacillaceae</taxon>
        <taxon>Lysinibacillus</taxon>
    </lineage>
</organism>
<dbReference type="Proteomes" id="UP001478862">
    <property type="component" value="Unassembled WGS sequence"/>
</dbReference>
<accession>A0ABV1MMR1</accession>
<evidence type="ECO:0000256" key="2">
    <source>
        <dbReference type="ARBA" id="ARBA00004401"/>
    </source>
</evidence>
<dbReference type="InterPro" id="IPR036286">
    <property type="entry name" value="LexA/Signal_pep-like_sf"/>
</dbReference>
<keyword evidence="6" id="KW-0472">Membrane</keyword>
<feature type="domain" description="Peptidase S26" evidence="8">
    <location>
        <begin position="13"/>
        <end position="187"/>
    </location>
</feature>
<dbReference type="EMBL" id="JBEGDG010000002">
    <property type="protein sequence ID" value="MEQ6353760.1"/>
    <property type="molecule type" value="Genomic_DNA"/>
</dbReference>
<comment type="caution">
    <text evidence="9">The sequence shown here is derived from an EMBL/GenBank/DDBJ whole genome shotgun (WGS) entry which is preliminary data.</text>
</comment>
<evidence type="ECO:0000256" key="1">
    <source>
        <dbReference type="ARBA" id="ARBA00000677"/>
    </source>
</evidence>
<comment type="catalytic activity">
    <reaction evidence="1 6">
        <text>Cleavage of hydrophobic, N-terminal signal or leader sequences from secreted and periplasmic proteins.</text>
        <dbReference type="EC" id="3.4.21.89"/>
    </reaction>
</comment>
<dbReference type="PANTHER" id="PTHR43390:SF8">
    <property type="entry name" value="SIGNAL PEPTIDASE I"/>
    <property type="match status" value="1"/>
</dbReference>
<evidence type="ECO:0000256" key="6">
    <source>
        <dbReference type="RuleBase" id="RU003993"/>
    </source>
</evidence>
<proteinExistence type="inferred from homology"/>
<dbReference type="InterPro" id="IPR019758">
    <property type="entry name" value="Pept_S26A_signal_pept_1_CS"/>
</dbReference>
<dbReference type="EC" id="3.4.21.89" evidence="3 6"/>
<evidence type="ECO:0000313" key="10">
    <source>
        <dbReference type="Proteomes" id="UP001478862"/>
    </source>
</evidence>
<dbReference type="SUPFAM" id="SSF51306">
    <property type="entry name" value="LexA/Signal peptidase"/>
    <property type="match status" value="1"/>
</dbReference>
<reference evidence="9 10" key="1">
    <citation type="submission" date="2024-06" db="EMBL/GenBank/DDBJ databases">
        <title>Lysinibacillus zambalefons sp. nov., a Novel Firmicute Isolated from the Poon Bato Zambales Hyperalkaline Spring.</title>
        <authorList>
            <person name="Aja J.A."/>
            <person name="Lazaro J.E.H."/>
            <person name="Llorin L.D."/>
            <person name="Lim K.R."/>
            <person name="Teodosio J."/>
            <person name="Dalisay D.S."/>
        </authorList>
    </citation>
    <scope>NUCLEOTIDE SEQUENCE [LARGE SCALE GENOMIC DNA]</scope>
    <source>
        <strain evidence="9 10">M3</strain>
    </source>
</reference>
<dbReference type="InterPro" id="IPR019757">
    <property type="entry name" value="Pept_S26A_signal_pept_1_Lys-AS"/>
</dbReference>
<comment type="similarity">
    <text evidence="7">Belongs to the peptidase S26 family.</text>
</comment>
<evidence type="ECO:0000259" key="8">
    <source>
        <dbReference type="Pfam" id="PF10502"/>
    </source>
</evidence>
<keyword evidence="4 6" id="KW-0645">Protease</keyword>
<dbReference type="PROSITE" id="PS00760">
    <property type="entry name" value="SPASE_I_2"/>
    <property type="match status" value="1"/>
</dbReference>
<dbReference type="PANTHER" id="PTHR43390">
    <property type="entry name" value="SIGNAL PEPTIDASE I"/>
    <property type="match status" value="1"/>
</dbReference>
<dbReference type="InterPro" id="IPR019756">
    <property type="entry name" value="Pept_S26A_signal_pept_1_Ser-AS"/>
</dbReference>
<dbReference type="Pfam" id="PF10502">
    <property type="entry name" value="Peptidase_S26"/>
    <property type="match status" value="1"/>
</dbReference>
<keyword evidence="10" id="KW-1185">Reference proteome</keyword>
<dbReference type="RefSeq" id="WP_349658526.1">
    <property type="nucleotide sequence ID" value="NZ_JBEGDG010000002.1"/>
</dbReference>
<dbReference type="InterPro" id="IPR019533">
    <property type="entry name" value="Peptidase_S26"/>
</dbReference>
<name>A0ABV1MMR1_9BACI</name>
<protein>
    <recommendedName>
        <fullName evidence="3 6">Signal peptidase I</fullName>
        <ecNumber evidence="3 6">3.4.21.89</ecNumber>
    </recommendedName>
</protein>
<feature type="transmembrane region" description="Helical" evidence="6">
    <location>
        <begin position="20"/>
        <end position="40"/>
    </location>
</feature>
<dbReference type="PRINTS" id="PR00727">
    <property type="entry name" value="LEADERPTASE"/>
</dbReference>
<dbReference type="NCBIfam" id="TIGR02227">
    <property type="entry name" value="sigpep_I_bact"/>
    <property type="match status" value="1"/>
</dbReference>
<evidence type="ECO:0000256" key="4">
    <source>
        <dbReference type="ARBA" id="ARBA00022670"/>
    </source>
</evidence>
<keyword evidence="5 6" id="KW-0378">Hydrolase</keyword>
<evidence type="ECO:0000256" key="5">
    <source>
        <dbReference type="ARBA" id="ARBA00022801"/>
    </source>
</evidence>
<sequence length="197" mass="22579">MEEKVQGKLKNELIEWIKAIAFAILVAFVIKSFLFTPVLVKGASMMPTLEDKDRVIVNKIGPKFKSIDRFDVVVVEHVLLNKNEEKNIIKRIIGLPGDKIEYKDDQLYINGEKFSEPYLDQFKKELKGSRSLTYDFTLDQLLGETTVPEGHYFVLGDNRPVSNDSRNPEVGFIPKDKIMGTTSIVCWPMEHIDLNFN</sequence>
<dbReference type="InterPro" id="IPR000223">
    <property type="entry name" value="Pept_S26A_signal_pept_1"/>
</dbReference>
<comment type="subcellular location">
    <subcellularLocation>
        <location evidence="2">Cell membrane</location>
        <topology evidence="2">Single-pass type II membrane protein</topology>
    </subcellularLocation>
    <subcellularLocation>
        <location evidence="7">Membrane</location>
        <topology evidence="7">Single-pass type II membrane protein</topology>
    </subcellularLocation>
</comment>
<evidence type="ECO:0000256" key="7">
    <source>
        <dbReference type="RuleBase" id="RU362042"/>
    </source>
</evidence>
<keyword evidence="6" id="KW-1133">Transmembrane helix</keyword>
<evidence type="ECO:0000256" key="3">
    <source>
        <dbReference type="ARBA" id="ARBA00013208"/>
    </source>
</evidence>
<evidence type="ECO:0000313" key="9">
    <source>
        <dbReference type="EMBL" id="MEQ6353760.1"/>
    </source>
</evidence>
<dbReference type="Gene3D" id="2.10.109.10">
    <property type="entry name" value="Umud Fragment, subunit A"/>
    <property type="match status" value="1"/>
</dbReference>
<keyword evidence="6" id="KW-0812">Transmembrane</keyword>